<dbReference type="InterPro" id="IPR029063">
    <property type="entry name" value="SAM-dependent_MTases_sf"/>
</dbReference>
<dbReference type="CDD" id="cd02440">
    <property type="entry name" value="AdoMet_MTases"/>
    <property type="match status" value="1"/>
</dbReference>
<name>A0A2S5BDV1_9BASI</name>
<dbReference type="SUPFAM" id="SSF53335">
    <property type="entry name" value="S-adenosyl-L-methionine-dependent methyltransferases"/>
    <property type="match status" value="1"/>
</dbReference>
<accession>A0A2S5BDV1</accession>
<dbReference type="Proteomes" id="UP000237144">
    <property type="component" value="Unassembled WGS sequence"/>
</dbReference>
<feature type="chain" id="PRO_5015714787" description="Methyltransferase domain-containing protein" evidence="1">
    <location>
        <begin position="20"/>
        <end position="315"/>
    </location>
</feature>
<evidence type="ECO:0000313" key="2">
    <source>
        <dbReference type="EMBL" id="POY74952.1"/>
    </source>
</evidence>
<protein>
    <recommendedName>
        <fullName evidence="4">Methyltransferase domain-containing protein</fullName>
    </recommendedName>
</protein>
<dbReference type="STRING" id="741276.A0A2S5BDV1"/>
<dbReference type="OrthoDB" id="61390at2759"/>
<dbReference type="Pfam" id="PF13489">
    <property type="entry name" value="Methyltransf_23"/>
    <property type="match status" value="1"/>
</dbReference>
<keyword evidence="1" id="KW-0732">Signal</keyword>
<comment type="caution">
    <text evidence="2">The sequence shown here is derived from an EMBL/GenBank/DDBJ whole genome shotgun (WGS) entry which is preliminary data.</text>
</comment>
<reference evidence="2 3" key="1">
    <citation type="journal article" date="2018" name="Front. Microbiol.">
        <title>Prospects for Fungal Bioremediation of Acidic Radioactive Waste Sites: Characterization and Genome Sequence of Rhodotorula taiwanensis MD1149.</title>
        <authorList>
            <person name="Tkavc R."/>
            <person name="Matrosova V.Y."/>
            <person name="Grichenko O.E."/>
            <person name="Gostincar C."/>
            <person name="Volpe R.P."/>
            <person name="Klimenkova P."/>
            <person name="Gaidamakova E.K."/>
            <person name="Zhou C.E."/>
            <person name="Stewart B.J."/>
            <person name="Lyman M.G."/>
            <person name="Malfatti S.A."/>
            <person name="Rubinfeld B."/>
            <person name="Courtot M."/>
            <person name="Singh J."/>
            <person name="Dalgard C.L."/>
            <person name="Hamilton T."/>
            <person name="Frey K.G."/>
            <person name="Gunde-Cimerman N."/>
            <person name="Dugan L."/>
            <person name="Daly M.J."/>
        </authorList>
    </citation>
    <scope>NUCLEOTIDE SEQUENCE [LARGE SCALE GENOMIC DNA]</scope>
    <source>
        <strain evidence="2 3">MD1149</strain>
    </source>
</reference>
<dbReference type="EMBL" id="PJQD01000020">
    <property type="protein sequence ID" value="POY74952.1"/>
    <property type="molecule type" value="Genomic_DNA"/>
</dbReference>
<feature type="signal peptide" evidence="1">
    <location>
        <begin position="1"/>
        <end position="19"/>
    </location>
</feature>
<evidence type="ECO:0008006" key="4">
    <source>
        <dbReference type="Google" id="ProtNLM"/>
    </source>
</evidence>
<evidence type="ECO:0000313" key="3">
    <source>
        <dbReference type="Proteomes" id="UP000237144"/>
    </source>
</evidence>
<proteinExistence type="predicted"/>
<gene>
    <name evidence="2" type="ORF">BMF94_1928</name>
</gene>
<evidence type="ECO:0000256" key="1">
    <source>
        <dbReference type="SAM" id="SignalP"/>
    </source>
</evidence>
<dbReference type="Gene3D" id="3.40.50.150">
    <property type="entry name" value="Vaccinia Virus protein VP39"/>
    <property type="match status" value="1"/>
</dbReference>
<keyword evidence="3" id="KW-1185">Reference proteome</keyword>
<sequence length="315" mass="35034">MNSPTYAALGVLLVAAVCSLRSLRRRQRTELYDDADAVLLNLRLPQSRWFNMGYWTAGTAADDFPSAAAELCRRVAQAARLKAHERVCEVGYGSGDSALLFAREFEPRSYVGYTSLAGQHQLAARRAVEAKLATEGFELRRGDAARDLATLPAGSQDVVLAVDCAYHFNTRASFLDGAHHALAPLGRIALTDLLIPVSDLSFVDHFLLRALFHLAKAPWQNFLTTSAYRDHLVQAGFDRDSIEMQDISDDVWPGFCRFMRERDQQAGRSTILGSAWRGLSMYTKVVVWYSGARGGKRRLHFYLISARKADLSTRG</sequence>
<dbReference type="AlphaFoldDB" id="A0A2S5BDV1"/>
<organism evidence="2 3">
    <name type="scientific">Rhodotorula taiwanensis</name>
    <dbReference type="NCBI Taxonomy" id="741276"/>
    <lineage>
        <taxon>Eukaryota</taxon>
        <taxon>Fungi</taxon>
        <taxon>Dikarya</taxon>
        <taxon>Basidiomycota</taxon>
        <taxon>Pucciniomycotina</taxon>
        <taxon>Microbotryomycetes</taxon>
        <taxon>Sporidiobolales</taxon>
        <taxon>Sporidiobolaceae</taxon>
        <taxon>Rhodotorula</taxon>
    </lineage>
</organism>